<gene>
    <name evidence="1" type="ORF">LCGC14_1096780</name>
</gene>
<dbReference type="Gene3D" id="2.40.70.10">
    <property type="entry name" value="Acid Proteases"/>
    <property type="match status" value="1"/>
</dbReference>
<evidence type="ECO:0008006" key="2">
    <source>
        <dbReference type="Google" id="ProtNLM"/>
    </source>
</evidence>
<name>A0A0F9PTW2_9ZZZZ</name>
<dbReference type="AlphaFoldDB" id="A0A0F9PTW2"/>
<dbReference type="InterPro" id="IPR034122">
    <property type="entry name" value="Retropepsin-like_bacterial"/>
</dbReference>
<comment type="caution">
    <text evidence="1">The sequence shown here is derived from an EMBL/GenBank/DDBJ whole genome shotgun (WGS) entry which is preliminary data.</text>
</comment>
<dbReference type="InterPro" id="IPR011969">
    <property type="entry name" value="Clan_AA_Asp_peptidase_C"/>
</dbReference>
<dbReference type="SUPFAM" id="SSF50630">
    <property type="entry name" value="Acid proteases"/>
    <property type="match status" value="1"/>
</dbReference>
<accession>A0A0F9PTW2</accession>
<dbReference type="Pfam" id="PF13975">
    <property type="entry name" value="gag-asp_proteas"/>
    <property type="match status" value="1"/>
</dbReference>
<proteinExistence type="predicted"/>
<dbReference type="EMBL" id="LAZR01004912">
    <property type="protein sequence ID" value="KKN04496.1"/>
    <property type="molecule type" value="Genomic_DNA"/>
</dbReference>
<reference evidence="1" key="1">
    <citation type="journal article" date="2015" name="Nature">
        <title>Complex archaea that bridge the gap between prokaryotes and eukaryotes.</title>
        <authorList>
            <person name="Spang A."/>
            <person name="Saw J.H."/>
            <person name="Jorgensen S.L."/>
            <person name="Zaremba-Niedzwiedzka K."/>
            <person name="Martijn J."/>
            <person name="Lind A.E."/>
            <person name="van Eijk R."/>
            <person name="Schleper C."/>
            <person name="Guy L."/>
            <person name="Ettema T.J."/>
        </authorList>
    </citation>
    <scope>NUCLEOTIDE SEQUENCE</scope>
</reference>
<evidence type="ECO:0000313" key="1">
    <source>
        <dbReference type="EMBL" id="KKN04496.1"/>
    </source>
</evidence>
<organism evidence="1">
    <name type="scientific">marine sediment metagenome</name>
    <dbReference type="NCBI Taxonomy" id="412755"/>
    <lineage>
        <taxon>unclassified sequences</taxon>
        <taxon>metagenomes</taxon>
        <taxon>ecological metagenomes</taxon>
    </lineage>
</organism>
<dbReference type="CDD" id="cd05483">
    <property type="entry name" value="retropepsin_like_bacteria"/>
    <property type="match status" value="1"/>
</dbReference>
<dbReference type="InterPro" id="IPR021109">
    <property type="entry name" value="Peptidase_aspartic_dom_sf"/>
</dbReference>
<sequence length="214" mass="23250">MKKIGLLLLIILLNTFPASAEDIPIMVVGLFTDQAVVEINGKQHLLKVGESTPEGFKLVAADSTKAVIEFNKQRQIYPIGDVISTNYIEAEKNTAVTLWPNNGMYIATGNINGFTTQLLVDTGASTVAMNAATAARLGIDYLNSEQVGIRTASGSGRGYKVSLNFVQLENIKLYNIDAVVIDGEEPSTTLLGMSFLGQLDLQHNGERLDLRQKY</sequence>
<dbReference type="NCBIfam" id="TIGR02281">
    <property type="entry name" value="clan_AA_DTGA"/>
    <property type="match status" value="1"/>
</dbReference>
<protein>
    <recommendedName>
        <fullName evidence="2">Peptidase A2 domain-containing protein</fullName>
    </recommendedName>
</protein>